<dbReference type="RefSeq" id="WP_379315841.1">
    <property type="nucleotide sequence ID" value="NZ_JBHTLM010000001.1"/>
</dbReference>
<dbReference type="EMBL" id="JBHTLM010000001">
    <property type="protein sequence ID" value="MFD1174957.1"/>
    <property type="molecule type" value="Genomic_DNA"/>
</dbReference>
<reference evidence="9" key="1">
    <citation type="journal article" date="2019" name="Int. J. Syst. Evol. Microbiol.">
        <title>The Global Catalogue of Microorganisms (GCM) 10K type strain sequencing project: providing services to taxonomists for standard genome sequencing and annotation.</title>
        <authorList>
            <consortium name="The Broad Institute Genomics Platform"/>
            <consortium name="The Broad Institute Genome Sequencing Center for Infectious Disease"/>
            <person name="Wu L."/>
            <person name="Ma J."/>
        </authorList>
    </citation>
    <scope>NUCLEOTIDE SEQUENCE [LARGE SCALE GENOMIC DNA]</scope>
    <source>
        <strain evidence="9">CCUG 59189</strain>
    </source>
</reference>
<evidence type="ECO:0000256" key="7">
    <source>
        <dbReference type="SAM" id="Phobius"/>
    </source>
</evidence>
<keyword evidence="4 7" id="KW-0812">Transmembrane</keyword>
<evidence type="ECO:0000256" key="4">
    <source>
        <dbReference type="ARBA" id="ARBA00022692"/>
    </source>
</evidence>
<evidence type="ECO:0000256" key="3">
    <source>
        <dbReference type="ARBA" id="ARBA00022475"/>
    </source>
</evidence>
<evidence type="ECO:0000256" key="2">
    <source>
        <dbReference type="ARBA" id="ARBA00005262"/>
    </source>
</evidence>
<evidence type="ECO:0000313" key="8">
    <source>
        <dbReference type="EMBL" id="MFD1174957.1"/>
    </source>
</evidence>
<dbReference type="InterPro" id="IPR003370">
    <property type="entry name" value="Chromate_transpt"/>
</dbReference>
<keyword evidence="5 7" id="KW-1133">Transmembrane helix</keyword>
<dbReference type="Pfam" id="PF02417">
    <property type="entry name" value="Chromate_transp"/>
    <property type="match status" value="1"/>
</dbReference>
<dbReference type="PANTHER" id="PTHR43663:SF1">
    <property type="entry name" value="CHROMATE TRANSPORTER"/>
    <property type="match status" value="1"/>
</dbReference>
<organism evidence="8 9">
    <name type="scientific">Paenibacillus puldeungensis</name>
    <dbReference type="NCBI Taxonomy" id="696536"/>
    <lineage>
        <taxon>Bacteria</taxon>
        <taxon>Bacillati</taxon>
        <taxon>Bacillota</taxon>
        <taxon>Bacilli</taxon>
        <taxon>Bacillales</taxon>
        <taxon>Paenibacillaceae</taxon>
        <taxon>Paenibacillus</taxon>
    </lineage>
</organism>
<gene>
    <name evidence="8" type="ORF">ACFQ3W_01370</name>
</gene>
<dbReference type="InterPro" id="IPR052518">
    <property type="entry name" value="CHR_Transporter"/>
</dbReference>
<feature type="transmembrane region" description="Helical" evidence="7">
    <location>
        <begin position="6"/>
        <end position="24"/>
    </location>
</feature>
<keyword evidence="3" id="KW-1003">Cell membrane</keyword>
<evidence type="ECO:0000313" key="9">
    <source>
        <dbReference type="Proteomes" id="UP001597262"/>
    </source>
</evidence>
<dbReference type="Proteomes" id="UP001597262">
    <property type="component" value="Unassembled WGS sequence"/>
</dbReference>
<name>A0ABW3RRS9_9BACL</name>
<comment type="subcellular location">
    <subcellularLocation>
        <location evidence="1">Cell membrane</location>
        <topology evidence="1">Multi-pass membrane protein</topology>
    </subcellularLocation>
</comment>
<protein>
    <submittedName>
        <fullName evidence="8">Chromate transporter</fullName>
    </submittedName>
</protein>
<accession>A0ABW3RRS9</accession>
<sequence>MLWQLFFSFLKIGFLSFGGGYAVISMIQYEVNSHGWLPAEEFQHIVALSSISPGSIATNSATLIGFHIAGWPGAIVATSGIVLPSLIVVILIAAFFYRIHTNFWVKSSFYGLRPVVTGLIVYAAIHFGFPSPSGNIFNWTTLITLVIAAAAFLSIVKYKVHPLLVILLSACAGIVVF</sequence>
<keyword evidence="6 7" id="KW-0472">Membrane</keyword>
<evidence type="ECO:0000256" key="6">
    <source>
        <dbReference type="ARBA" id="ARBA00023136"/>
    </source>
</evidence>
<comment type="similarity">
    <text evidence="2">Belongs to the chromate ion transporter (CHR) (TC 2.A.51) family.</text>
</comment>
<proteinExistence type="inferred from homology"/>
<evidence type="ECO:0000256" key="1">
    <source>
        <dbReference type="ARBA" id="ARBA00004651"/>
    </source>
</evidence>
<keyword evidence="9" id="KW-1185">Reference proteome</keyword>
<feature type="transmembrane region" description="Helical" evidence="7">
    <location>
        <begin position="74"/>
        <end position="97"/>
    </location>
</feature>
<dbReference type="PANTHER" id="PTHR43663">
    <property type="entry name" value="CHROMATE TRANSPORT PROTEIN-RELATED"/>
    <property type="match status" value="1"/>
</dbReference>
<feature type="transmembrane region" description="Helical" evidence="7">
    <location>
        <begin position="136"/>
        <end position="153"/>
    </location>
</feature>
<comment type="caution">
    <text evidence="8">The sequence shown here is derived from an EMBL/GenBank/DDBJ whole genome shotgun (WGS) entry which is preliminary data.</text>
</comment>
<evidence type="ECO:0000256" key="5">
    <source>
        <dbReference type="ARBA" id="ARBA00022989"/>
    </source>
</evidence>
<feature type="transmembrane region" description="Helical" evidence="7">
    <location>
        <begin position="109"/>
        <end position="130"/>
    </location>
</feature>